<sequence>MSEPSTITRQRPAVGEFIIESLPVNTRAHLYARTWDGHGYWRWETGRRRNYKTFFRFNRFGVPVKVPEIDWPEAWTPLKPIARTPSPQPLRTADAPPPDVAATLEAFNDRLIMALQVHLALPDELRAMTRIRVYGLVTCAGAGDYAPGIDTRFRPSRAQQEDSERVLVWFARLAPEQQDLCWLRAKGFSLRAISEMPPYKKGKHYAAKVRTLYNRAVIDCYRLSLQR</sequence>
<evidence type="ECO:0000313" key="2">
    <source>
        <dbReference type="Proteomes" id="UP000002033"/>
    </source>
</evidence>
<organism evidence="1 2">
    <name type="scientific">Hyphomicrobium denitrificans (strain ATCC 51888 / DSM 1869 / NCIMB 11706 / TK 0415)</name>
    <dbReference type="NCBI Taxonomy" id="582899"/>
    <lineage>
        <taxon>Bacteria</taxon>
        <taxon>Pseudomonadati</taxon>
        <taxon>Pseudomonadota</taxon>
        <taxon>Alphaproteobacteria</taxon>
        <taxon>Hyphomicrobiales</taxon>
        <taxon>Hyphomicrobiaceae</taxon>
        <taxon>Hyphomicrobium</taxon>
    </lineage>
</organism>
<accession>D8JVE6</accession>
<dbReference type="EMBL" id="CP002083">
    <property type="protein sequence ID" value="ADJ24800.1"/>
    <property type="molecule type" value="Genomic_DNA"/>
</dbReference>
<dbReference type="STRING" id="582899.Hden_3005"/>
<dbReference type="Proteomes" id="UP000002033">
    <property type="component" value="Chromosome"/>
</dbReference>
<keyword evidence="2" id="KW-1185">Reference proteome</keyword>
<dbReference type="HOGENOM" id="CLU_1218423_0_0_5"/>
<dbReference type="RefSeq" id="WP_013216959.1">
    <property type="nucleotide sequence ID" value="NC_014313.1"/>
</dbReference>
<dbReference type="AlphaFoldDB" id="D8JVE6"/>
<proteinExistence type="predicted"/>
<protein>
    <submittedName>
        <fullName evidence="1">Uncharacterized protein</fullName>
    </submittedName>
</protein>
<gene>
    <name evidence="1" type="ordered locus">Hden_3005</name>
</gene>
<dbReference type="KEGG" id="hdn:Hden_3005"/>
<reference evidence="2" key="1">
    <citation type="journal article" date="2011" name="J. Bacteriol.">
        <title>Genome sequences of eight morphologically diverse alphaproteobacteria.</title>
        <authorList>
            <consortium name="US DOE Joint Genome Institute"/>
            <person name="Brown P.J."/>
            <person name="Kysela D.T."/>
            <person name="Buechlein A."/>
            <person name="Hemmerich C."/>
            <person name="Brun Y.V."/>
        </authorList>
    </citation>
    <scope>NUCLEOTIDE SEQUENCE [LARGE SCALE GENOMIC DNA]</scope>
    <source>
        <strain evidence="2">ATCC 51888 / DSM 1869 / NCIB 11706 / TK 0415</strain>
    </source>
</reference>
<evidence type="ECO:0000313" key="1">
    <source>
        <dbReference type="EMBL" id="ADJ24800.1"/>
    </source>
</evidence>
<name>D8JVE6_HYPDA</name>